<comment type="caution">
    <text evidence="1">The sequence shown here is derived from an EMBL/GenBank/DDBJ whole genome shotgun (WGS) entry which is preliminary data.</text>
</comment>
<protein>
    <submittedName>
        <fullName evidence="1">Uncharacterized protein</fullName>
    </submittedName>
</protein>
<organism evidence="1 2">
    <name type="scientific">Peptoanaerobacter stomatis</name>
    <dbReference type="NCBI Taxonomy" id="796937"/>
    <lineage>
        <taxon>Bacteria</taxon>
        <taxon>Bacillati</taxon>
        <taxon>Bacillota</taxon>
        <taxon>Clostridia</taxon>
        <taxon>Peptostreptococcales</taxon>
        <taxon>Filifactoraceae</taxon>
        <taxon>Peptoanaerobacter</taxon>
    </lineage>
</organism>
<dbReference type="RefSeq" id="WP_009524936.1">
    <property type="nucleotide sequence ID" value="NZ_JH414548.1"/>
</dbReference>
<evidence type="ECO:0000313" key="1">
    <source>
        <dbReference type="EMBL" id="EHL11163.1"/>
    </source>
</evidence>
<name>G9X2U3_9FIRM</name>
<evidence type="ECO:0000313" key="2">
    <source>
        <dbReference type="Proteomes" id="UP000006437"/>
    </source>
</evidence>
<dbReference type="HOGENOM" id="CLU_2586613_0_0_9"/>
<accession>G9X2U3</accession>
<dbReference type="BioCyc" id="EBAC796937-HMP:GMGH-702-MONOMER"/>
<reference evidence="1 2" key="1">
    <citation type="submission" date="2011-08" db="EMBL/GenBank/DDBJ databases">
        <title>The Genome Sequence of Eubacteriaceae bacterium ACC19a.</title>
        <authorList>
            <consortium name="The Broad Institute Genome Sequencing Platform"/>
            <person name="Earl A."/>
            <person name="Ward D."/>
            <person name="Feldgarden M."/>
            <person name="Gevers D."/>
            <person name="Sizova M."/>
            <person name="Hazen A."/>
            <person name="Epstein S."/>
            <person name="Young S.K."/>
            <person name="Zeng Q."/>
            <person name="Gargeya S."/>
            <person name="Fitzgerald M."/>
            <person name="Haas B."/>
            <person name="Abouelleil A."/>
            <person name="Alvarado L."/>
            <person name="Arachchi H.M."/>
            <person name="Berlin A."/>
            <person name="Brown A."/>
            <person name="Chapman S.B."/>
            <person name="Chen Z."/>
            <person name="Dunbar C."/>
            <person name="Freedman E."/>
            <person name="Gearin G."/>
            <person name="Gellesch M."/>
            <person name="Goldberg J."/>
            <person name="Griggs A."/>
            <person name="Gujja S."/>
            <person name="Heiman D."/>
            <person name="Howarth C."/>
            <person name="Larson L."/>
            <person name="Lui A."/>
            <person name="MacDonald P.J.P."/>
            <person name="Montmayeur A."/>
            <person name="Murphy C."/>
            <person name="Neiman D."/>
            <person name="Pearson M."/>
            <person name="Priest M."/>
            <person name="Roberts A."/>
            <person name="Saif S."/>
            <person name="Shea T."/>
            <person name="Shenoy N."/>
            <person name="Sisk P."/>
            <person name="Stolte C."/>
            <person name="Sykes S."/>
            <person name="Wortman J."/>
            <person name="Nusbaum C."/>
            <person name="Birren B."/>
        </authorList>
    </citation>
    <scope>NUCLEOTIDE SEQUENCE [LARGE SCALE GENOMIC DNA]</scope>
    <source>
        <strain evidence="1 2">ACC19a</strain>
    </source>
</reference>
<dbReference type="EMBL" id="AFZE01000056">
    <property type="protein sequence ID" value="EHL11163.1"/>
    <property type="molecule type" value="Genomic_DNA"/>
</dbReference>
<dbReference type="Proteomes" id="UP000006437">
    <property type="component" value="Unassembled WGS sequence"/>
</dbReference>
<sequence>MNIEDIKSREEAKEFYYKNLKCDRSSKEAIREVVKRYTKKQWQYLYFKIYNNKPSGGWDKDMIFFMIRNFYENLERAKNL</sequence>
<dbReference type="AlphaFoldDB" id="G9X2U3"/>
<gene>
    <name evidence="1" type="ORF">HMPREF9629_00700</name>
</gene>
<proteinExistence type="predicted"/>